<evidence type="ECO:0000313" key="3">
    <source>
        <dbReference type="EMBL" id="WLR43913.1"/>
    </source>
</evidence>
<keyword evidence="2" id="KW-1133">Transmembrane helix</keyword>
<feature type="compositionally biased region" description="Acidic residues" evidence="1">
    <location>
        <begin position="58"/>
        <end position="68"/>
    </location>
</feature>
<evidence type="ECO:0000313" key="4">
    <source>
        <dbReference type="Proteomes" id="UP001197974"/>
    </source>
</evidence>
<evidence type="ECO:0000256" key="2">
    <source>
        <dbReference type="SAM" id="Phobius"/>
    </source>
</evidence>
<dbReference type="EMBL" id="CP129013">
    <property type="protein sequence ID" value="WLR43913.1"/>
    <property type="molecule type" value="Genomic_DNA"/>
</dbReference>
<dbReference type="RefSeq" id="WP_226539972.1">
    <property type="nucleotide sequence ID" value="NZ_CP129013.1"/>
</dbReference>
<dbReference type="Proteomes" id="UP001197974">
    <property type="component" value="Chromosome"/>
</dbReference>
<sequence length="159" mass="18480">MNEKHQRLNGALFLIMKLVSIWYLLIFSAFYLTDQTTAYISNQEKTTGKITAGHWVEDQSDVVEETSEEKDKQPNGVEKEDENEQTKENLNEETTNEVKNEEEESSDQEQPVEDKQNENKQTEEKLDEKTNDDINNVEDEQAVEHESNQEQPVKEEIDG</sequence>
<accession>A0ABY9JYR3</accession>
<evidence type="ECO:0000256" key="1">
    <source>
        <dbReference type="SAM" id="MobiDB-lite"/>
    </source>
</evidence>
<proteinExistence type="predicted"/>
<gene>
    <name evidence="3" type="ORF">LC087_07310</name>
</gene>
<feature type="compositionally biased region" description="Basic and acidic residues" evidence="1">
    <location>
        <begin position="142"/>
        <end position="159"/>
    </location>
</feature>
<name>A0ABY9JYR3_9BACI</name>
<protein>
    <recommendedName>
        <fullName evidence="5">YqxM</fullName>
    </recommendedName>
</protein>
<feature type="region of interest" description="Disordered" evidence="1">
    <location>
        <begin position="51"/>
        <end position="159"/>
    </location>
</feature>
<feature type="transmembrane region" description="Helical" evidence="2">
    <location>
        <begin position="12"/>
        <end position="32"/>
    </location>
</feature>
<feature type="compositionally biased region" description="Basic and acidic residues" evidence="1">
    <location>
        <begin position="112"/>
        <end position="132"/>
    </location>
</feature>
<organism evidence="3 4">
    <name type="scientific">Bacillus carboniphilus</name>
    <dbReference type="NCBI Taxonomy" id="86663"/>
    <lineage>
        <taxon>Bacteria</taxon>
        <taxon>Bacillati</taxon>
        <taxon>Bacillota</taxon>
        <taxon>Bacilli</taxon>
        <taxon>Bacillales</taxon>
        <taxon>Bacillaceae</taxon>
        <taxon>Bacillus</taxon>
    </lineage>
</organism>
<reference evidence="3 4" key="1">
    <citation type="submission" date="2023-06" db="EMBL/GenBank/DDBJ databases">
        <title>Five Gram-positive bacteria isolated from mangrove sediments in Shenzhen, Guangdong, China.</title>
        <authorList>
            <person name="Yu S."/>
            <person name="Zheng W."/>
            <person name="Huang Y."/>
        </authorList>
    </citation>
    <scope>NUCLEOTIDE SEQUENCE [LARGE SCALE GENOMIC DNA]</scope>
    <source>
        <strain evidence="3 4">SaN35-3</strain>
    </source>
</reference>
<keyword evidence="2" id="KW-0812">Transmembrane</keyword>
<feature type="compositionally biased region" description="Acidic residues" evidence="1">
    <location>
        <begin position="100"/>
        <end position="111"/>
    </location>
</feature>
<keyword evidence="4" id="KW-1185">Reference proteome</keyword>
<keyword evidence="2" id="KW-0472">Membrane</keyword>
<evidence type="ECO:0008006" key="5">
    <source>
        <dbReference type="Google" id="ProtNLM"/>
    </source>
</evidence>